<evidence type="ECO:0000256" key="1">
    <source>
        <dbReference type="SAM" id="Phobius"/>
    </source>
</evidence>
<accession>A0A7I5EEU0</accession>
<proteinExistence type="predicted"/>
<name>A0A7I5EEU0_HAECO</name>
<evidence type="ECO:0000313" key="3">
    <source>
        <dbReference type="WBParaSite" id="HCON_00192560-00001"/>
    </source>
</evidence>
<dbReference type="Proteomes" id="UP000025227">
    <property type="component" value="Unplaced"/>
</dbReference>
<dbReference type="WBParaSite" id="HCON_00192560-00001">
    <property type="protein sequence ID" value="HCON_00192560-00001"/>
    <property type="gene ID" value="HCON_00192560"/>
</dbReference>
<feature type="transmembrane region" description="Helical" evidence="1">
    <location>
        <begin position="12"/>
        <end position="36"/>
    </location>
</feature>
<organism evidence="2 3">
    <name type="scientific">Haemonchus contortus</name>
    <name type="common">Barber pole worm</name>
    <dbReference type="NCBI Taxonomy" id="6289"/>
    <lineage>
        <taxon>Eukaryota</taxon>
        <taxon>Metazoa</taxon>
        <taxon>Ecdysozoa</taxon>
        <taxon>Nematoda</taxon>
        <taxon>Chromadorea</taxon>
        <taxon>Rhabditida</taxon>
        <taxon>Rhabditina</taxon>
        <taxon>Rhabditomorpha</taxon>
        <taxon>Strongyloidea</taxon>
        <taxon>Trichostrongylidae</taxon>
        <taxon>Haemonchus</taxon>
    </lineage>
</organism>
<protein>
    <submittedName>
        <fullName evidence="3">Secreted protein</fullName>
    </submittedName>
</protein>
<keyword evidence="1" id="KW-1133">Transmembrane helix</keyword>
<keyword evidence="2" id="KW-1185">Reference proteome</keyword>
<evidence type="ECO:0000313" key="2">
    <source>
        <dbReference type="Proteomes" id="UP000025227"/>
    </source>
</evidence>
<sequence length="76" mass="8495">HLPHYVRPTSCIVMISMLNTIALKSSSFLWMGLVLFSLATCSRKRYGVPENTISVRSLYDEDLPPPASLAQQSLNK</sequence>
<keyword evidence="1" id="KW-0812">Transmembrane</keyword>
<reference evidence="3" key="1">
    <citation type="submission" date="2020-12" db="UniProtKB">
        <authorList>
            <consortium name="WormBaseParasite"/>
        </authorList>
    </citation>
    <scope>IDENTIFICATION</scope>
    <source>
        <strain evidence="3">MHco3</strain>
    </source>
</reference>
<keyword evidence="1" id="KW-0472">Membrane</keyword>
<dbReference type="AlphaFoldDB" id="A0A7I5EEU0"/>